<reference evidence="2 3" key="1">
    <citation type="submission" date="2017-08" db="EMBL/GenBank/DDBJ databases">
        <title>Pleomorphomonas carboxidotrophicus sp. nov., a new mesophilic hydrogenogenic carboxidotroph.</title>
        <authorList>
            <person name="Esquivel-Elizondo S."/>
            <person name="Krajmalnik-Brown R."/>
            <person name="Maldonado J."/>
        </authorList>
    </citation>
    <scope>NUCLEOTIDE SEQUENCE [LARGE SCALE GENOMIC DNA]</scope>
    <source>
        <strain evidence="2 3">SVCO-16</strain>
    </source>
</reference>
<accession>A0A2G9WQW2</accession>
<dbReference type="EMBL" id="NQVN01000022">
    <property type="protein sequence ID" value="PIO97054.1"/>
    <property type="molecule type" value="Genomic_DNA"/>
</dbReference>
<dbReference type="AlphaFoldDB" id="A0A2G9WQW2"/>
<name>A0A2G9WQW2_9HYPH</name>
<evidence type="ECO:0000313" key="2">
    <source>
        <dbReference type="EMBL" id="PIO97054.1"/>
    </source>
</evidence>
<proteinExistence type="predicted"/>
<sequence>MIWEARRKAPEPLPYRQIVALSGILYRDLMAPREEEPGEAKVWMETLALLGRLQGTEDGLERWYGSYVDNLFLENGIVTDAVSRQRLIAEVDRTFGQVSEQQLKHAGGDYSPDPNANRFPQVASTGEQAGSKRVSIRSLFALWERDHLADGKSARTVGDSGKKSRA</sequence>
<keyword evidence="3" id="KW-1185">Reference proteome</keyword>
<dbReference type="Proteomes" id="UP000231070">
    <property type="component" value="Unassembled WGS sequence"/>
</dbReference>
<evidence type="ECO:0000256" key="1">
    <source>
        <dbReference type="SAM" id="MobiDB-lite"/>
    </source>
</evidence>
<gene>
    <name evidence="2" type="ORF">CJ014_22405</name>
</gene>
<comment type="caution">
    <text evidence="2">The sequence shown here is derived from an EMBL/GenBank/DDBJ whole genome shotgun (WGS) entry which is preliminary data.</text>
</comment>
<protein>
    <submittedName>
        <fullName evidence="2">Uncharacterized protein</fullName>
    </submittedName>
</protein>
<organism evidence="2 3">
    <name type="scientific">Pleomorphomonas carboxyditropha</name>
    <dbReference type="NCBI Taxonomy" id="2023338"/>
    <lineage>
        <taxon>Bacteria</taxon>
        <taxon>Pseudomonadati</taxon>
        <taxon>Pseudomonadota</taxon>
        <taxon>Alphaproteobacteria</taxon>
        <taxon>Hyphomicrobiales</taxon>
        <taxon>Pleomorphomonadaceae</taxon>
        <taxon>Pleomorphomonas</taxon>
    </lineage>
</organism>
<feature type="region of interest" description="Disordered" evidence="1">
    <location>
        <begin position="104"/>
        <end position="130"/>
    </location>
</feature>
<evidence type="ECO:0000313" key="3">
    <source>
        <dbReference type="Proteomes" id="UP000231070"/>
    </source>
</evidence>